<evidence type="ECO:0000256" key="2">
    <source>
        <dbReference type="ARBA" id="ARBA00007447"/>
    </source>
</evidence>
<dbReference type="Pfam" id="PF00026">
    <property type="entry name" value="Asp"/>
    <property type="match status" value="1"/>
</dbReference>
<dbReference type="PROSITE" id="PS00141">
    <property type="entry name" value="ASP_PROTEASE"/>
    <property type="match status" value="2"/>
</dbReference>
<dbReference type="InterPro" id="IPR001969">
    <property type="entry name" value="Aspartic_peptidase_AS"/>
</dbReference>
<comment type="similarity">
    <text evidence="2">Belongs to the peptidase A1 family.</text>
</comment>
<feature type="signal peptide" evidence="10">
    <location>
        <begin position="1"/>
        <end position="16"/>
    </location>
</feature>
<evidence type="ECO:0000256" key="6">
    <source>
        <dbReference type="ARBA" id="ARBA00022801"/>
    </source>
</evidence>
<evidence type="ECO:0000256" key="7">
    <source>
        <dbReference type="ARBA" id="ARBA00023157"/>
    </source>
</evidence>
<feature type="disulfide bond" evidence="9">
    <location>
        <begin position="304"/>
        <end position="337"/>
    </location>
</feature>
<feature type="disulfide bond" evidence="9">
    <location>
        <begin position="261"/>
        <end position="265"/>
    </location>
</feature>
<dbReference type="InterPro" id="IPR012848">
    <property type="entry name" value="Aspartic_peptidase_N"/>
</dbReference>
<dbReference type="GO" id="GO:0006508">
    <property type="term" value="P:proteolysis"/>
    <property type="evidence" value="ECO:0007669"/>
    <property type="project" value="UniProtKB-KW"/>
</dbReference>
<keyword evidence="5" id="KW-0064">Aspartyl protease</keyword>
<organism evidence="12 13">
    <name type="scientific">Solea senegalensis</name>
    <name type="common">Senegalese sole</name>
    <dbReference type="NCBI Taxonomy" id="28829"/>
    <lineage>
        <taxon>Eukaryota</taxon>
        <taxon>Metazoa</taxon>
        <taxon>Chordata</taxon>
        <taxon>Craniata</taxon>
        <taxon>Vertebrata</taxon>
        <taxon>Euteleostomi</taxon>
        <taxon>Actinopterygii</taxon>
        <taxon>Neopterygii</taxon>
        <taxon>Teleostei</taxon>
        <taxon>Neoteleostei</taxon>
        <taxon>Acanthomorphata</taxon>
        <taxon>Carangaria</taxon>
        <taxon>Pleuronectiformes</taxon>
        <taxon>Pleuronectoidei</taxon>
        <taxon>Soleidae</taxon>
        <taxon>Solea</taxon>
    </lineage>
</organism>
<sequence length="377" mass="41228">MKRLIILSALVVFTECFLHRVPLIKGKSAKEALQEKGIWEEYRRNHPYNPMAKFYQTGLEPMSNYADMSYYGVISIGTPPQSFTVIFDTGSSNLWVPSVYCSSQACENHNRFNPQQSSTFEWGNQALSIQYGTGSMNGYLANDTVEVGSITVANQVFGMSQTEADFMVHLPADGILGLAFQSIASDDVVPVFCNMVEQNLVSQPLFSVYLSRNSQPGSEVIFGGVDRSHYTGQITWIPLTSATYWQIKMDSVTIDGQTVACSGGCQAIIDTGTSLIVGPTSDINNINSWVGASTNQNGEGTVNCQNIQNMPDVTFTLNGNAFTVPASAYVSQKYYGCNTGFGQGGPGQLWILGDVFIREYYAIFDIQAQYIGLAKSV</sequence>
<dbReference type="EMBL" id="JAGKHQ010000003">
    <property type="protein sequence ID" value="KAG7520620.1"/>
    <property type="molecule type" value="Genomic_DNA"/>
</dbReference>
<dbReference type="InterPro" id="IPR033121">
    <property type="entry name" value="PEPTIDASE_A1"/>
</dbReference>
<dbReference type="PROSITE" id="PS51767">
    <property type="entry name" value="PEPTIDASE_A1"/>
    <property type="match status" value="1"/>
</dbReference>
<keyword evidence="13" id="KW-1185">Reference proteome</keyword>
<accession>A0AAV6SU63</accession>
<keyword evidence="4" id="KW-0645">Protease</keyword>
<keyword evidence="6" id="KW-0378">Hydrolase</keyword>
<evidence type="ECO:0000259" key="11">
    <source>
        <dbReference type="PROSITE" id="PS51767"/>
    </source>
</evidence>
<comment type="caution">
    <text evidence="12">The sequence shown here is derived from an EMBL/GenBank/DDBJ whole genome shotgun (WGS) entry which is preliminary data.</text>
</comment>
<reference evidence="12 13" key="1">
    <citation type="journal article" date="2021" name="Sci. Rep.">
        <title>Chromosome anchoring in Senegalese sole (Solea senegalensis) reveals sex-associated markers and genome rearrangements in flatfish.</title>
        <authorList>
            <person name="Guerrero-Cozar I."/>
            <person name="Gomez-Garrido J."/>
            <person name="Berbel C."/>
            <person name="Martinez-Blanch J.F."/>
            <person name="Alioto T."/>
            <person name="Claros M.G."/>
            <person name="Gagnaire P.A."/>
            <person name="Manchado M."/>
        </authorList>
    </citation>
    <scope>NUCLEOTIDE SEQUENCE [LARGE SCALE GENOMIC DNA]</scope>
    <source>
        <strain evidence="12">Sse05_10M</strain>
    </source>
</reference>
<comment type="function">
    <text evidence="1">Shows particularly broad specificity; although bonds involving phenylalanine and leucine are preferred, many others are also cleaved to some extent.</text>
</comment>
<evidence type="ECO:0000256" key="4">
    <source>
        <dbReference type="ARBA" id="ARBA00022670"/>
    </source>
</evidence>
<dbReference type="PANTHER" id="PTHR47966:SF22">
    <property type="entry name" value="PEPSIN A-3-RELATED"/>
    <property type="match status" value="1"/>
</dbReference>
<evidence type="ECO:0000256" key="1">
    <source>
        <dbReference type="ARBA" id="ARBA00002318"/>
    </source>
</evidence>
<feature type="domain" description="Peptidase A1" evidence="11">
    <location>
        <begin position="70"/>
        <end position="374"/>
    </location>
</feature>
<dbReference type="AlphaFoldDB" id="A0AAV6SU63"/>
<evidence type="ECO:0000256" key="5">
    <source>
        <dbReference type="ARBA" id="ARBA00022750"/>
    </source>
</evidence>
<proteinExistence type="inferred from homology"/>
<dbReference type="FunFam" id="2.40.70.10:FF:000004">
    <property type="entry name" value="Pepsin A"/>
    <property type="match status" value="1"/>
</dbReference>
<protein>
    <recommendedName>
        <fullName evidence="3">pepsin A</fullName>
        <ecNumber evidence="3">3.4.23.1</ecNumber>
    </recommendedName>
</protein>
<feature type="active site" evidence="8">
    <location>
        <position position="270"/>
    </location>
</feature>
<evidence type="ECO:0000256" key="10">
    <source>
        <dbReference type="SAM" id="SignalP"/>
    </source>
</evidence>
<feature type="active site" evidence="8">
    <location>
        <position position="88"/>
    </location>
</feature>
<dbReference type="GO" id="GO:0004190">
    <property type="term" value="F:aspartic-type endopeptidase activity"/>
    <property type="evidence" value="ECO:0007669"/>
    <property type="project" value="UniProtKB-KW"/>
</dbReference>
<dbReference type="Proteomes" id="UP000693946">
    <property type="component" value="Linkage Group LG11"/>
</dbReference>
<dbReference type="PANTHER" id="PTHR47966">
    <property type="entry name" value="BETA-SITE APP-CLEAVING ENZYME, ISOFORM A-RELATED"/>
    <property type="match status" value="1"/>
</dbReference>
<evidence type="ECO:0000256" key="8">
    <source>
        <dbReference type="PIRSR" id="PIRSR601461-1"/>
    </source>
</evidence>
<keyword evidence="10" id="KW-0732">Signal</keyword>
<feature type="chain" id="PRO_5043955722" description="pepsin A" evidence="10">
    <location>
        <begin position="17"/>
        <end position="377"/>
    </location>
</feature>
<dbReference type="EC" id="3.4.23.1" evidence="3"/>
<evidence type="ECO:0000313" key="12">
    <source>
        <dbReference type="EMBL" id="KAG7520620.1"/>
    </source>
</evidence>
<name>A0AAV6SU63_SOLSE</name>
<gene>
    <name evidence="12" type="ORF">JOB18_032928</name>
</gene>
<evidence type="ECO:0000313" key="13">
    <source>
        <dbReference type="Proteomes" id="UP000693946"/>
    </source>
</evidence>
<dbReference type="Pfam" id="PF07966">
    <property type="entry name" value="A1_Propeptide"/>
    <property type="match status" value="1"/>
</dbReference>
<keyword evidence="7 9" id="KW-1015">Disulfide bond</keyword>
<dbReference type="FunFam" id="2.40.70.10:FF:000006">
    <property type="entry name" value="Cathepsin E"/>
    <property type="match status" value="1"/>
</dbReference>
<dbReference type="InterPro" id="IPR001461">
    <property type="entry name" value="Aspartic_peptidase_A1"/>
</dbReference>
<feature type="disulfide bond" evidence="9">
    <location>
        <begin position="101"/>
        <end position="106"/>
    </location>
</feature>
<evidence type="ECO:0000256" key="3">
    <source>
        <dbReference type="ARBA" id="ARBA00011924"/>
    </source>
</evidence>
<evidence type="ECO:0000256" key="9">
    <source>
        <dbReference type="PIRSR" id="PIRSR601461-2"/>
    </source>
</evidence>